<dbReference type="Pfam" id="PF01904">
    <property type="entry name" value="DUF72"/>
    <property type="match status" value="1"/>
</dbReference>
<dbReference type="InterPro" id="IPR036520">
    <property type="entry name" value="UPF0759_sf"/>
</dbReference>
<dbReference type="PANTHER" id="PTHR30348:SF9">
    <property type="entry name" value="UPF0759 PROTEIN YECE"/>
    <property type="match status" value="1"/>
</dbReference>
<gene>
    <name evidence="1" type="ORF">IT774_11340</name>
</gene>
<keyword evidence="2" id="KW-1185">Reference proteome</keyword>
<reference evidence="1 2" key="1">
    <citation type="submission" date="2020-11" db="EMBL/GenBank/DDBJ databases">
        <title>Complete genome sequence for Salinimonas sp. strain G2-b.</title>
        <authorList>
            <person name="Park S.-J."/>
        </authorList>
    </citation>
    <scope>NUCLEOTIDE SEQUENCE [LARGE SCALE GENOMIC DNA]</scope>
    <source>
        <strain evidence="1 2">G2-b</strain>
    </source>
</reference>
<dbReference type="Gene3D" id="3.20.20.410">
    <property type="entry name" value="Protein of unknown function UPF0759"/>
    <property type="match status" value="1"/>
</dbReference>
<evidence type="ECO:0000313" key="2">
    <source>
        <dbReference type="Proteomes" id="UP000595095"/>
    </source>
</evidence>
<name>A0A7S9DVM8_9ALTE</name>
<accession>A0A7S9DVM8</accession>
<dbReference type="InterPro" id="IPR002763">
    <property type="entry name" value="DUF72"/>
</dbReference>
<sequence>MPKTTFAATDLPVTAPLHLGLPVWQDSSWASRWFGDPAARQHTLQYYARFFNSVEGNTTFYALPSQATLAKWQAAVPADFRFTFKLHQDITHNGPVGANQARLEEQLSLMRQLKDQLGMLLIQLPAHFAPSALRQLKKLLAYLADEFVLGVEVRHPEFFTKGEAEVALNRLLMRYGANRIIMDTRALFAGPAQNAMVAEARIKKPRVPVNIIATAQSPVVRFVGGDDDHINQQMLTPWVHKCQQWRQEGKSPFLFLHRPDNKDAPWLAQQFVELHNRCYPKTPLTGPMSATGQQEDLF</sequence>
<proteinExistence type="predicted"/>
<organism evidence="1 2">
    <name type="scientific">Salinimonas marina</name>
    <dbReference type="NCBI Taxonomy" id="2785918"/>
    <lineage>
        <taxon>Bacteria</taxon>
        <taxon>Pseudomonadati</taxon>
        <taxon>Pseudomonadota</taxon>
        <taxon>Gammaproteobacteria</taxon>
        <taxon>Alteromonadales</taxon>
        <taxon>Alteromonadaceae</taxon>
        <taxon>Alteromonas/Salinimonas group</taxon>
        <taxon>Salinimonas</taxon>
    </lineage>
</organism>
<dbReference type="PANTHER" id="PTHR30348">
    <property type="entry name" value="UNCHARACTERIZED PROTEIN YECE"/>
    <property type="match status" value="1"/>
</dbReference>
<dbReference type="SUPFAM" id="SSF117396">
    <property type="entry name" value="TM1631-like"/>
    <property type="match status" value="1"/>
</dbReference>
<dbReference type="AlphaFoldDB" id="A0A7S9DVM8"/>
<dbReference type="KEGG" id="smaa:IT774_11340"/>
<dbReference type="EMBL" id="CP064795">
    <property type="protein sequence ID" value="QPG04784.1"/>
    <property type="molecule type" value="Genomic_DNA"/>
</dbReference>
<dbReference type="RefSeq" id="WP_195809876.1">
    <property type="nucleotide sequence ID" value="NZ_CP064795.1"/>
</dbReference>
<dbReference type="Proteomes" id="UP000595095">
    <property type="component" value="Chromosome"/>
</dbReference>
<evidence type="ECO:0000313" key="1">
    <source>
        <dbReference type="EMBL" id="QPG04784.1"/>
    </source>
</evidence>
<protein>
    <submittedName>
        <fullName evidence="1">DUF72 domain-containing protein</fullName>
    </submittedName>
</protein>